<reference evidence="2" key="1">
    <citation type="submission" date="2021-01" db="EMBL/GenBank/DDBJ databases">
        <authorList>
            <person name="Corre E."/>
            <person name="Pelletier E."/>
            <person name="Niang G."/>
            <person name="Scheremetjew M."/>
            <person name="Finn R."/>
            <person name="Kale V."/>
            <person name="Holt S."/>
            <person name="Cochrane G."/>
            <person name="Meng A."/>
            <person name="Brown T."/>
            <person name="Cohen L."/>
        </authorList>
    </citation>
    <scope>NUCLEOTIDE SEQUENCE</scope>
    <source>
        <strain evidence="2">CCMP1594</strain>
    </source>
</reference>
<sequence>MRLVIWFAIDPFAEAHWTQLKNEARGAEVRPLQLLVVPAEQKARLVKALGAPPRGTNRNGSADGAREKYYNVLPEFVQAMHLRHNAGHKWVAVGWADPVIYDVFDTPQTRRCGGGPFVSGPQKPVRVGTKSPRRVGARGSGPWNSGAACDGLPVP</sequence>
<protein>
    <submittedName>
        <fullName evidence="2">Uncharacterized protein</fullName>
    </submittedName>
</protein>
<feature type="region of interest" description="Disordered" evidence="1">
    <location>
        <begin position="112"/>
        <end position="155"/>
    </location>
</feature>
<evidence type="ECO:0000256" key="1">
    <source>
        <dbReference type="SAM" id="MobiDB-lite"/>
    </source>
</evidence>
<dbReference type="EMBL" id="HBJA01053895">
    <property type="protein sequence ID" value="CAE0807974.1"/>
    <property type="molecule type" value="Transcribed_RNA"/>
</dbReference>
<name>A0A7S4FPQ6_9EUGL</name>
<dbReference type="AlphaFoldDB" id="A0A7S4FPQ6"/>
<proteinExistence type="predicted"/>
<accession>A0A7S4FPQ6</accession>
<evidence type="ECO:0000313" key="2">
    <source>
        <dbReference type="EMBL" id="CAE0807974.1"/>
    </source>
</evidence>
<gene>
    <name evidence="2" type="ORF">EGYM00163_LOCUS19103</name>
</gene>
<organism evidence="2">
    <name type="scientific">Eutreptiella gymnastica</name>
    <dbReference type="NCBI Taxonomy" id="73025"/>
    <lineage>
        <taxon>Eukaryota</taxon>
        <taxon>Discoba</taxon>
        <taxon>Euglenozoa</taxon>
        <taxon>Euglenida</taxon>
        <taxon>Spirocuta</taxon>
        <taxon>Euglenophyceae</taxon>
        <taxon>Eutreptiales</taxon>
        <taxon>Eutreptiaceae</taxon>
        <taxon>Eutreptiella</taxon>
    </lineage>
</organism>